<reference evidence="1 2" key="1">
    <citation type="submission" date="2024-05" db="EMBL/GenBank/DDBJ databases">
        <title>Culex pipiens pipiens assembly and annotation.</title>
        <authorList>
            <person name="Alout H."/>
            <person name="Durand T."/>
        </authorList>
    </citation>
    <scope>NUCLEOTIDE SEQUENCE [LARGE SCALE GENOMIC DNA]</scope>
    <source>
        <strain evidence="1">HA-2024</strain>
        <tissue evidence="1">Whole body</tissue>
    </source>
</reference>
<sequence>MFTERWKDIVNINYAKLKNVLYGKDGEEKKDLSLLKFGKKDVLGRNTKDWLVEAEELGSSYTLNTVRLLYCYHVDQRRTVPKIEEKLTDLDWENLWNNLSHNFLTSDSRSTLFLLYNDLLLNKDKLYEYKIGRVADNICENCGKKDNNFHRLRECDASQDVWKWLKET</sequence>
<evidence type="ECO:0008006" key="3">
    <source>
        <dbReference type="Google" id="ProtNLM"/>
    </source>
</evidence>
<dbReference type="EMBL" id="JBEHCU010010437">
    <property type="protein sequence ID" value="KAL1378235.1"/>
    <property type="molecule type" value="Genomic_DNA"/>
</dbReference>
<protein>
    <recommendedName>
        <fullName evidence="3">Reverse transcriptase zinc-binding domain-containing protein</fullName>
    </recommendedName>
</protein>
<evidence type="ECO:0000313" key="1">
    <source>
        <dbReference type="EMBL" id="KAL1378235.1"/>
    </source>
</evidence>
<keyword evidence="2" id="KW-1185">Reference proteome</keyword>
<comment type="caution">
    <text evidence="1">The sequence shown here is derived from an EMBL/GenBank/DDBJ whole genome shotgun (WGS) entry which is preliminary data.</text>
</comment>
<dbReference type="Proteomes" id="UP001562425">
    <property type="component" value="Unassembled WGS sequence"/>
</dbReference>
<accession>A0ABD1CP82</accession>
<organism evidence="1 2">
    <name type="scientific">Culex pipiens pipiens</name>
    <name type="common">Northern house mosquito</name>
    <dbReference type="NCBI Taxonomy" id="38569"/>
    <lineage>
        <taxon>Eukaryota</taxon>
        <taxon>Metazoa</taxon>
        <taxon>Ecdysozoa</taxon>
        <taxon>Arthropoda</taxon>
        <taxon>Hexapoda</taxon>
        <taxon>Insecta</taxon>
        <taxon>Pterygota</taxon>
        <taxon>Neoptera</taxon>
        <taxon>Endopterygota</taxon>
        <taxon>Diptera</taxon>
        <taxon>Nematocera</taxon>
        <taxon>Culicoidea</taxon>
        <taxon>Culicidae</taxon>
        <taxon>Culicinae</taxon>
        <taxon>Culicini</taxon>
        <taxon>Culex</taxon>
        <taxon>Culex</taxon>
    </lineage>
</organism>
<name>A0ABD1CP82_CULPP</name>
<dbReference type="AlphaFoldDB" id="A0ABD1CP82"/>
<gene>
    <name evidence="1" type="ORF">pipiens_015719</name>
</gene>
<proteinExistence type="predicted"/>
<evidence type="ECO:0000313" key="2">
    <source>
        <dbReference type="Proteomes" id="UP001562425"/>
    </source>
</evidence>
<feature type="non-terminal residue" evidence="1">
    <location>
        <position position="168"/>
    </location>
</feature>